<evidence type="ECO:0000259" key="9">
    <source>
        <dbReference type="Pfam" id="PF00931"/>
    </source>
</evidence>
<dbReference type="InterPro" id="IPR007751">
    <property type="entry name" value="DUF676_lipase-like"/>
</dbReference>
<feature type="domain" description="NB-ARC" evidence="9">
    <location>
        <begin position="361"/>
        <end position="520"/>
    </location>
</feature>
<gene>
    <name evidence="11" type="ORF">CGXH109_LOCUS61639</name>
</gene>
<dbReference type="InterPro" id="IPR052374">
    <property type="entry name" value="SERAC1"/>
</dbReference>
<evidence type="ECO:0000256" key="4">
    <source>
        <dbReference type="ARBA" id="ARBA00007920"/>
    </source>
</evidence>
<protein>
    <recommendedName>
        <fullName evidence="13">NB-ARC domain-containing protein</fullName>
    </recommendedName>
</protein>
<evidence type="ECO:0000256" key="2">
    <source>
        <dbReference type="ARBA" id="ARBA00004240"/>
    </source>
</evidence>
<comment type="subcellular location">
    <subcellularLocation>
        <location evidence="2">Endoplasmic reticulum</location>
    </subcellularLocation>
    <subcellularLocation>
        <location evidence="3">Membrane</location>
    </subcellularLocation>
    <subcellularLocation>
        <location evidence="1">Mitochondrion</location>
    </subcellularLocation>
</comment>
<dbReference type="Gene3D" id="3.40.50.300">
    <property type="entry name" value="P-loop containing nucleotide triphosphate hydrolases"/>
    <property type="match status" value="1"/>
</dbReference>
<dbReference type="SUPFAM" id="SSF53474">
    <property type="entry name" value="alpha/beta-Hydrolases"/>
    <property type="match status" value="1"/>
</dbReference>
<reference evidence="11" key="1">
    <citation type="submission" date="2022-08" db="EMBL/GenBank/DDBJ databases">
        <authorList>
            <person name="Giroux E."/>
            <person name="Giroux E."/>
        </authorList>
    </citation>
    <scope>NUCLEOTIDE SEQUENCE</scope>
    <source>
        <strain evidence="11">H1091258</strain>
    </source>
</reference>
<evidence type="ECO:0000256" key="7">
    <source>
        <dbReference type="ARBA" id="ARBA00023136"/>
    </source>
</evidence>
<evidence type="ECO:0000259" key="10">
    <source>
        <dbReference type="Pfam" id="PF05057"/>
    </source>
</evidence>
<name>A0A9W4RTL6_9PEZI</name>
<evidence type="ECO:0008006" key="13">
    <source>
        <dbReference type="Google" id="ProtNLM"/>
    </source>
</evidence>
<keyword evidence="5" id="KW-0256">Endoplasmic reticulum</keyword>
<dbReference type="PANTHER" id="PTHR48182">
    <property type="entry name" value="PROTEIN SERAC1"/>
    <property type="match status" value="1"/>
</dbReference>
<dbReference type="Pfam" id="PF00931">
    <property type="entry name" value="NB-ARC"/>
    <property type="match status" value="1"/>
</dbReference>
<evidence type="ECO:0000256" key="1">
    <source>
        <dbReference type="ARBA" id="ARBA00004173"/>
    </source>
</evidence>
<dbReference type="InterPro" id="IPR027417">
    <property type="entry name" value="P-loop_NTPase"/>
</dbReference>
<keyword evidence="7" id="KW-0472">Membrane</keyword>
<organism evidence="11 12">
    <name type="scientific">Colletotrichum noveboracense</name>
    <dbReference type="NCBI Taxonomy" id="2664923"/>
    <lineage>
        <taxon>Eukaryota</taxon>
        <taxon>Fungi</taxon>
        <taxon>Dikarya</taxon>
        <taxon>Ascomycota</taxon>
        <taxon>Pezizomycotina</taxon>
        <taxon>Sordariomycetes</taxon>
        <taxon>Hypocreomycetidae</taxon>
        <taxon>Glomerellales</taxon>
        <taxon>Glomerellaceae</taxon>
        <taxon>Colletotrichum</taxon>
        <taxon>Colletotrichum gloeosporioides species complex</taxon>
    </lineage>
</organism>
<dbReference type="GO" id="GO:0005783">
    <property type="term" value="C:endoplasmic reticulum"/>
    <property type="evidence" value="ECO:0007669"/>
    <property type="project" value="UniProtKB-SubCell"/>
</dbReference>
<dbReference type="Pfam" id="PF05057">
    <property type="entry name" value="DUF676"/>
    <property type="match status" value="1"/>
</dbReference>
<dbReference type="Proteomes" id="UP001152533">
    <property type="component" value="Unassembled WGS sequence"/>
</dbReference>
<feature type="non-terminal residue" evidence="11">
    <location>
        <position position="1"/>
    </location>
</feature>
<feature type="signal peptide" evidence="8">
    <location>
        <begin position="1"/>
        <end position="15"/>
    </location>
</feature>
<dbReference type="InterPro" id="IPR029058">
    <property type="entry name" value="AB_hydrolase_fold"/>
</dbReference>
<comment type="caution">
    <text evidence="11">The sequence shown here is derived from an EMBL/GenBank/DDBJ whole genome shotgun (WGS) entry which is preliminary data.</text>
</comment>
<proteinExistence type="inferred from homology"/>
<evidence type="ECO:0000256" key="5">
    <source>
        <dbReference type="ARBA" id="ARBA00022824"/>
    </source>
</evidence>
<sequence>MTAFFAFLLYGCCLAALSVVQKSDPGALGLNLLANPPDAEVDIVAVHGLDGHWRRSWTADNGIFWLQDLLPNKLPKARIYSYSHNSKTRGGEVPLTDVSVHGRELVRALTAERIQTNTEQRPIIFIAHSLGGIILKNALLHSHMAGPAHLEEQKSVKLSTYAVFFIGTPHQGAEGVDLAQILTKVLSLFSNTNVTPLKDLKRNSDRLVELQRQYNAISHEFKTVFYYETRQIPIPLIGRRLVVPEFSAVVFGAANAEAIPLDADHSTMVKFTGPTDENFLNVATVLHLHYNKATARIRRNWENWSSIREHHVHHESSSNIGQMPKEFVIGVTFKNISNRHFTARNQTLHSMGRLLQQEPCQLETRVAVIYGPGGIGKTRLALEYVRRQQQNYGSVFWIDAHRPDTVKMSIDECVNHILSHYEVRGITNSPRFGFLKRQMQMERAKEAFLAWLAYEENKSWLLIIDNLDDPDSVSLREILPSTARGSVLVTSRRSDFSVAWNSIQIPVMDHDEALVLLVRSGHSNPKIGTE</sequence>
<keyword evidence="6" id="KW-0496">Mitochondrion</keyword>
<dbReference type="GO" id="GO:0043531">
    <property type="term" value="F:ADP binding"/>
    <property type="evidence" value="ECO:0007669"/>
    <property type="project" value="InterPro"/>
</dbReference>
<evidence type="ECO:0000313" key="11">
    <source>
        <dbReference type="EMBL" id="CAI0647066.1"/>
    </source>
</evidence>
<dbReference type="Gene3D" id="3.40.50.1820">
    <property type="entry name" value="alpha/beta hydrolase"/>
    <property type="match status" value="1"/>
</dbReference>
<dbReference type="GO" id="GO:0016020">
    <property type="term" value="C:membrane"/>
    <property type="evidence" value="ECO:0007669"/>
    <property type="project" value="UniProtKB-SubCell"/>
</dbReference>
<feature type="domain" description="DUF676" evidence="10">
    <location>
        <begin position="43"/>
        <end position="203"/>
    </location>
</feature>
<evidence type="ECO:0000256" key="8">
    <source>
        <dbReference type="SAM" id="SignalP"/>
    </source>
</evidence>
<dbReference type="EMBL" id="CAMGZC010000393">
    <property type="protein sequence ID" value="CAI0647066.1"/>
    <property type="molecule type" value="Genomic_DNA"/>
</dbReference>
<accession>A0A9W4RTL6</accession>
<dbReference type="SUPFAM" id="SSF52540">
    <property type="entry name" value="P-loop containing nucleoside triphosphate hydrolases"/>
    <property type="match status" value="1"/>
</dbReference>
<dbReference type="AlphaFoldDB" id="A0A9W4RTL6"/>
<evidence type="ECO:0000313" key="12">
    <source>
        <dbReference type="Proteomes" id="UP001152533"/>
    </source>
</evidence>
<evidence type="ECO:0000256" key="6">
    <source>
        <dbReference type="ARBA" id="ARBA00023128"/>
    </source>
</evidence>
<dbReference type="PANTHER" id="PTHR48182:SF2">
    <property type="entry name" value="PROTEIN SERAC1"/>
    <property type="match status" value="1"/>
</dbReference>
<evidence type="ECO:0000256" key="3">
    <source>
        <dbReference type="ARBA" id="ARBA00004370"/>
    </source>
</evidence>
<comment type="similarity">
    <text evidence="4">Belongs to the putative lipase ROG1 family.</text>
</comment>
<feature type="chain" id="PRO_5040771025" description="NB-ARC domain-containing protein" evidence="8">
    <location>
        <begin position="16"/>
        <end position="530"/>
    </location>
</feature>
<dbReference type="GO" id="GO:0005739">
    <property type="term" value="C:mitochondrion"/>
    <property type="evidence" value="ECO:0007669"/>
    <property type="project" value="UniProtKB-SubCell"/>
</dbReference>
<keyword evidence="12" id="KW-1185">Reference proteome</keyword>
<dbReference type="InterPro" id="IPR002182">
    <property type="entry name" value="NB-ARC"/>
</dbReference>
<keyword evidence="8" id="KW-0732">Signal</keyword>